<comment type="caution">
    <text evidence="2">The sequence shown here is derived from an EMBL/GenBank/DDBJ whole genome shotgun (WGS) entry which is preliminary data.</text>
</comment>
<proteinExistence type="predicted"/>
<dbReference type="EMBL" id="MFGB01000020">
    <property type="protein sequence ID" value="OGF25624.1"/>
    <property type="molecule type" value="Genomic_DNA"/>
</dbReference>
<feature type="compositionally biased region" description="Basic residues" evidence="1">
    <location>
        <begin position="1"/>
        <end position="22"/>
    </location>
</feature>
<feature type="compositionally biased region" description="Basic and acidic residues" evidence="1">
    <location>
        <begin position="26"/>
        <end position="53"/>
    </location>
</feature>
<dbReference type="STRING" id="1797994.A2227_00225"/>
<reference evidence="2 3" key="1">
    <citation type="journal article" date="2016" name="Nat. Commun.">
        <title>Thousands of microbial genomes shed light on interconnected biogeochemical processes in an aquifer system.</title>
        <authorList>
            <person name="Anantharaman K."/>
            <person name="Brown C.T."/>
            <person name="Hug L.A."/>
            <person name="Sharon I."/>
            <person name="Castelle C.J."/>
            <person name="Probst A.J."/>
            <person name="Thomas B.C."/>
            <person name="Singh A."/>
            <person name="Wilkins M.J."/>
            <person name="Karaoz U."/>
            <person name="Brodie E.L."/>
            <person name="Williams K.H."/>
            <person name="Hubbard S.S."/>
            <person name="Banfield J.F."/>
        </authorList>
    </citation>
    <scope>NUCLEOTIDE SEQUENCE [LARGE SCALE GENOMIC DNA]</scope>
</reference>
<evidence type="ECO:0000256" key="1">
    <source>
        <dbReference type="SAM" id="MobiDB-lite"/>
    </source>
</evidence>
<protein>
    <submittedName>
        <fullName evidence="2">Uncharacterized protein</fullName>
    </submittedName>
</protein>
<evidence type="ECO:0000313" key="3">
    <source>
        <dbReference type="Proteomes" id="UP000178367"/>
    </source>
</evidence>
<feature type="region of interest" description="Disordered" evidence="1">
    <location>
        <begin position="1"/>
        <end position="65"/>
    </location>
</feature>
<dbReference type="AlphaFoldDB" id="A0A1F5SG32"/>
<sequence>MAKPKKEGKKNRKIGRAARKPAHTSYTRERRWETNKERRMARQAKFEAKKEAETQSAAQAGKIPA</sequence>
<name>A0A1F5SG32_9BACT</name>
<evidence type="ECO:0000313" key="2">
    <source>
        <dbReference type="EMBL" id="OGF25624.1"/>
    </source>
</evidence>
<dbReference type="Proteomes" id="UP000178367">
    <property type="component" value="Unassembled WGS sequence"/>
</dbReference>
<accession>A0A1F5SG32</accession>
<organism evidence="2 3">
    <name type="scientific">Candidatus Falkowbacteria bacterium RIFOXYA2_FULL_47_19</name>
    <dbReference type="NCBI Taxonomy" id="1797994"/>
    <lineage>
        <taxon>Bacteria</taxon>
        <taxon>Candidatus Falkowiibacteriota</taxon>
    </lineage>
</organism>
<gene>
    <name evidence="2" type="ORF">A2227_00225</name>
</gene>